<dbReference type="Proteomes" id="UP001151699">
    <property type="component" value="Unassembled WGS sequence"/>
</dbReference>
<feature type="signal peptide" evidence="3">
    <location>
        <begin position="1"/>
        <end position="16"/>
    </location>
</feature>
<dbReference type="PROSITE" id="PS00233">
    <property type="entry name" value="CHIT_BIND_RR_1"/>
    <property type="match status" value="1"/>
</dbReference>
<dbReference type="GO" id="GO:0062129">
    <property type="term" value="C:chitin-based extracellular matrix"/>
    <property type="evidence" value="ECO:0007669"/>
    <property type="project" value="TreeGrafter"/>
</dbReference>
<evidence type="ECO:0000313" key="4">
    <source>
        <dbReference type="EMBL" id="KAJ6624109.1"/>
    </source>
</evidence>
<keyword evidence="3" id="KW-0732">Signal</keyword>
<dbReference type="PROSITE" id="PS51155">
    <property type="entry name" value="CHIT_BIND_RR_2"/>
    <property type="match status" value="1"/>
</dbReference>
<evidence type="ECO:0000313" key="5">
    <source>
        <dbReference type="Proteomes" id="UP001151699"/>
    </source>
</evidence>
<accession>A0A9Q0MI80</accession>
<keyword evidence="1 2" id="KW-0193">Cuticle</keyword>
<dbReference type="Pfam" id="PF00379">
    <property type="entry name" value="Chitin_bind_4"/>
    <property type="match status" value="1"/>
</dbReference>
<organism evidence="4 5">
    <name type="scientific">Pseudolycoriella hygida</name>
    <dbReference type="NCBI Taxonomy" id="35572"/>
    <lineage>
        <taxon>Eukaryota</taxon>
        <taxon>Metazoa</taxon>
        <taxon>Ecdysozoa</taxon>
        <taxon>Arthropoda</taxon>
        <taxon>Hexapoda</taxon>
        <taxon>Insecta</taxon>
        <taxon>Pterygota</taxon>
        <taxon>Neoptera</taxon>
        <taxon>Endopterygota</taxon>
        <taxon>Diptera</taxon>
        <taxon>Nematocera</taxon>
        <taxon>Sciaroidea</taxon>
        <taxon>Sciaridae</taxon>
        <taxon>Pseudolycoriella</taxon>
    </lineage>
</organism>
<proteinExistence type="predicted"/>
<comment type="caution">
    <text evidence="4">The sequence shown here is derived from an EMBL/GenBank/DDBJ whole genome shotgun (WGS) entry which is preliminary data.</text>
</comment>
<dbReference type="InterPro" id="IPR000618">
    <property type="entry name" value="Insect_cuticle"/>
</dbReference>
<reference evidence="4" key="1">
    <citation type="submission" date="2022-07" db="EMBL/GenBank/DDBJ databases">
        <authorList>
            <person name="Trinca V."/>
            <person name="Uliana J.V.C."/>
            <person name="Torres T.T."/>
            <person name="Ward R.J."/>
            <person name="Monesi N."/>
        </authorList>
    </citation>
    <scope>NUCLEOTIDE SEQUENCE</scope>
    <source>
        <strain evidence="4">HSMRA1968</strain>
        <tissue evidence="4">Whole embryos</tissue>
    </source>
</reference>
<sequence length="105" mass="11201">MKMIICLAALIAVALAAPLDEPNVATVLRYDNDNVGVEGYKYGFDTSDGISRDEQGELVDVGTDEESIQVRGSFSYTGPDGVIYNVVYTAGKDGFVPVGEHIPKA</sequence>
<dbReference type="InterPro" id="IPR031311">
    <property type="entry name" value="CHIT_BIND_RR_consensus"/>
</dbReference>
<feature type="chain" id="PRO_5040483500" evidence="3">
    <location>
        <begin position="17"/>
        <end position="105"/>
    </location>
</feature>
<dbReference type="PRINTS" id="PR00947">
    <property type="entry name" value="CUTICLE"/>
</dbReference>
<dbReference type="GO" id="GO:0008010">
    <property type="term" value="F:structural constituent of chitin-based larval cuticle"/>
    <property type="evidence" value="ECO:0007669"/>
    <property type="project" value="TreeGrafter"/>
</dbReference>
<dbReference type="PANTHER" id="PTHR10380">
    <property type="entry name" value="CUTICLE PROTEIN"/>
    <property type="match status" value="1"/>
</dbReference>
<evidence type="ECO:0000256" key="3">
    <source>
        <dbReference type="SAM" id="SignalP"/>
    </source>
</evidence>
<name>A0A9Q0MI80_9DIPT</name>
<dbReference type="PANTHER" id="PTHR10380:SF218">
    <property type="entry name" value="ADULT CUTICLE PROTEIN 65AA-RELATED"/>
    <property type="match status" value="1"/>
</dbReference>
<dbReference type="EMBL" id="WJQU01003530">
    <property type="protein sequence ID" value="KAJ6624109.1"/>
    <property type="molecule type" value="Genomic_DNA"/>
</dbReference>
<keyword evidence="5" id="KW-1185">Reference proteome</keyword>
<protein>
    <submittedName>
        <fullName evidence="4">Flexible cuticle protein 12</fullName>
    </submittedName>
</protein>
<dbReference type="AlphaFoldDB" id="A0A9Q0MI80"/>
<dbReference type="InterPro" id="IPR050468">
    <property type="entry name" value="Cuticle_Struct_Prot"/>
</dbReference>
<dbReference type="OrthoDB" id="7255276at2759"/>
<gene>
    <name evidence="4" type="primary">CP12_5</name>
    <name evidence="4" type="ORF">Bhyg_16865</name>
</gene>
<evidence type="ECO:0000256" key="2">
    <source>
        <dbReference type="PROSITE-ProRule" id="PRU00497"/>
    </source>
</evidence>
<evidence type="ECO:0000256" key="1">
    <source>
        <dbReference type="ARBA" id="ARBA00022460"/>
    </source>
</evidence>